<dbReference type="EMBL" id="BMNA01000008">
    <property type="protein sequence ID" value="GGM10811.1"/>
    <property type="molecule type" value="Genomic_DNA"/>
</dbReference>
<dbReference type="GO" id="GO:0030313">
    <property type="term" value="C:cell envelope"/>
    <property type="evidence" value="ECO:0007669"/>
    <property type="project" value="UniProtKB-SubCell"/>
</dbReference>
<dbReference type="Gene3D" id="3.40.50.2300">
    <property type="match status" value="2"/>
</dbReference>
<dbReference type="PANTHER" id="PTHR46847:SF1">
    <property type="entry name" value="D-ALLOSE-BINDING PERIPLASMIC PROTEIN-RELATED"/>
    <property type="match status" value="1"/>
</dbReference>
<evidence type="ECO:0000256" key="2">
    <source>
        <dbReference type="ARBA" id="ARBA00007639"/>
    </source>
</evidence>
<organism evidence="6 7">
    <name type="scientific">Nakamurella endophytica</name>
    <dbReference type="NCBI Taxonomy" id="1748367"/>
    <lineage>
        <taxon>Bacteria</taxon>
        <taxon>Bacillati</taxon>
        <taxon>Actinomycetota</taxon>
        <taxon>Actinomycetes</taxon>
        <taxon>Nakamurellales</taxon>
        <taxon>Nakamurellaceae</taxon>
        <taxon>Nakamurella</taxon>
    </lineage>
</organism>
<dbReference type="GO" id="GO:0030246">
    <property type="term" value="F:carbohydrate binding"/>
    <property type="evidence" value="ECO:0007669"/>
    <property type="project" value="UniProtKB-ARBA"/>
</dbReference>
<keyword evidence="7" id="KW-1185">Reference proteome</keyword>
<evidence type="ECO:0000259" key="5">
    <source>
        <dbReference type="Pfam" id="PF13407"/>
    </source>
</evidence>
<dbReference type="PANTHER" id="PTHR46847">
    <property type="entry name" value="D-ALLOSE-BINDING PERIPLASMIC PROTEIN-RELATED"/>
    <property type="match status" value="1"/>
</dbReference>
<feature type="domain" description="Periplasmic binding protein" evidence="5">
    <location>
        <begin position="80"/>
        <end position="335"/>
    </location>
</feature>
<evidence type="ECO:0000256" key="3">
    <source>
        <dbReference type="ARBA" id="ARBA00022729"/>
    </source>
</evidence>
<sequence length="364" mass="36660">MLAMLAVAGCSSSKPADAVSSATSAAGSVVSSATSAAGSVVSSITDSSSSSGMATSGSASSGSSSPSIVAPTKASKNYKIAFIQGVQGDEFYITMQCGIEAEAKRLGVTVTTQGPKQFDPTLQRPILDSVVQTKPDAILIAPTDVQALQQPLADAAKSGIKIVLVDTTTQDPSFAVSQVSSDNVGGGAAAFKAIQELSPNGGKVMVESVNPGISTTDQRNEGFQNAVKADSKFTSVGVQYSKDDPATATQQVAAQLQKDPDLVGVFGANLFAAEGAATAVRQSGKTNQVKIVGFDAGPGQVKDLKGGIVQALVAQQPGQIGTYGLDQAVAALDGGQVTPKIQTGFTILTKDNVDSSGAAYKASC</sequence>
<dbReference type="Pfam" id="PF13407">
    <property type="entry name" value="Peripla_BP_4"/>
    <property type="match status" value="1"/>
</dbReference>
<protein>
    <submittedName>
        <fullName evidence="6">Ribose ABC transporter substrate-binding protein</fullName>
    </submittedName>
</protein>
<dbReference type="SUPFAM" id="SSF53822">
    <property type="entry name" value="Periplasmic binding protein-like I"/>
    <property type="match status" value="1"/>
</dbReference>
<evidence type="ECO:0000256" key="4">
    <source>
        <dbReference type="SAM" id="MobiDB-lite"/>
    </source>
</evidence>
<evidence type="ECO:0000313" key="7">
    <source>
        <dbReference type="Proteomes" id="UP000655208"/>
    </source>
</evidence>
<name>A0A917WK23_9ACTN</name>
<reference evidence="6" key="1">
    <citation type="journal article" date="2014" name="Int. J. Syst. Evol. Microbiol.">
        <title>Complete genome sequence of Corynebacterium casei LMG S-19264T (=DSM 44701T), isolated from a smear-ripened cheese.</title>
        <authorList>
            <consortium name="US DOE Joint Genome Institute (JGI-PGF)"/>
            <person name="Walter F."/>
            <person name="Albersmeier A."/>
            <person name="Kalinowski J."/>
            <person name="Ruckert C."/>
        </authorList>
    </citation>
    <scope>NUCLEOTIDE SEQUENCE</scope>
    <source>
        <strain evidence="6">CGMCC 4.7308</strain>
    </source>
</reference>
<keyword evidence="3" id="KW-0732">Signal</keyword>
<reference evidence="6" key="2">
    <citation type="submission" date="2020-09" db="EMBL/GenBank/DDBJ databases">
        <authorList>
            <person name="Sun Q."/>
            <person name="Zhou Y."/>
        </authorList>
    </citation>
    <scope>NUCLEOTIDE SEQUENCE</scope>
    <source>
        <strain evidence="6">CGMCC 4.7308</strain>
    </source>
</reference>
<gene>
    <name evidence="6" type="ORF">GCM10011594_33430</name>
</gene>
<proteinExistence type="inferred from homology"/>
<comment type="subcellular location">
    <subcellularLocation>
        <location evidence="1">Cell envelope</location>
    </subcellularLocation>
</comment>
<dbReference type="InterPro" id="IPR025997">
    <property type="entry name" value="SBP_2_dom"/>
</dbReference>
<dbReference type="Proteomes" id="UP000655208">
    <property type="component" value="Unassembled WGS sequence"/>
</dbReference>
<comment type="similarity">
    <text evidence="2">Belongs to the bacterial solute-binding protein 2 family.</text>
</comment>
<comment type="caution">
    <text evidence="6">The sequence shown here is derived from an EMBL/GenBank/DDBJ whole genome shotgun (WGS) entry which is preliminary data.</text>
</comment>
<evidence type="ECO:0000256" key="1">
    <source>
        <dbReference type="ARBA" id="ARBA00004196"/>
    </source>
</evidence>
<dbReference type="CDD" id="cd20007">
    <property type="entry name" value="PBP1_ABC_sugar_binding-like"/>
    <property type="match status" value="1"/>
</dbReference>
<accession>A0A917WK23</accession>
<dbReference type="AlphaFoldDB" id="A0A917WK23"/>
<evidence type="ECO:0000313" key="6">
    <source>
        <dbReference type="EMBL" id="GGM10811.1"/>
    </source>
</evidence>
<dbReference type="InterPro" id="IPR028082">
    <property type="entry name" value="Peripla_BP_I"/>
</dbReference>
<feature type="region of interest" description="Disordered" evidence="4">
    <location>
        <begin position="44"/>
        <end position="68"/>
    </location>
</feature>